<proteinExistence type="predicted"/>
<dbReference type="SUPFAM" id="SSF82602">
    <property type="entry name" value="Nuclease A inhibitor (NuiA)"/>
    <property type="match status" value="1"/>
</dbReference>
<evidence type="ECO:0008006" key="3">
    <source>
        <dbReference type="Google" id="ProtNLM"/>
    </source>
</evidence>
<reference evidence="1 2" key="1">
    <citation type="submission" date="2014-10" db="EMBL/GenBank/DDBJ databases">
        <title>Pedobacter Kyungheensis.</title>
        <authorList>
            <person name="Anderson B.M."/>
            <person name="Newman J.D."/>
        </authorList>
    </citation>
    <scope>NUCLEOTIDE SEQUENCE [LARGE SCALE GENOMIC DNA]</scope>
    <source>
        <strain evidence="1 2">KACC 16221</strain>
    </source>
</reference>
<dbReference type="Gene3D" id="3.40.1460.10">
    <property type="entry name" value="Nuclease A inhibitor-like"/>
    <property type="match status" value="1"/>
</dbReference>
<evidence type="ECO:0000313" key="1">
    <source>
        <dbReference type="EMBL" id="KIA96634.1"/>
    </source>
</evidence>
<dbReference type="RefSeq" id="WP_039471362.1">
    <property type="nucleotide sequence ID" value="NZ_JSYN01000002.1"/>
</dbReference>
<organism evidence="1 2">
    <name type="scientific">Pedobacter kyungheensis</name>
    <dbReference type="NCBI Taxonomy" id="1069985"/>
    <lineage>
        <taxon>Bacteria</taxon>
        <taxon>Pseudomonadati</taxon>
        <taxon>Bacteroidota</taxon>
        <taxon>Sphingobacteriia</taxon>
        <taxon>Sphingobacteriales</taxon>
        <taxon>Sphingobacteriaceae</taxon>
        <taxon>Pedobacter</taxon>
    </lineage>
</organism>
<dbReference type="InterPro" id="IPR036587">
    <property type="entry name" value="NucleaseA_inhib-like_sf"/>
</dbReference>
<dbReference type="AlphaFoldDB" id="A0A0C1G952"/>
<gene>
    <name evidence="1" type="ORF">OC25_02620</name>
</gene>
<dbReference type="Pfam" id="PF07924">
    <property type="entry name" value="NuiA"/>
    <property type="match status" value="1"/>
</dbReference>
<dbReference type="Proteomes" id="UP000031246">
    <property type="component" value="Unassembled WGS sequence"/>
</dbReference>
<name>A0A0C1G952_9SPHI</name>
<dbReference type="OrthoDB" id="674042at2"/>
<dbReference type="InterPro" id="IPR012489">
    <property type="entry name" value="NucleaseA_inhib-like"/>
</dbReference>
<evidence type="ECO:0000313" key="2">
    <source>
        <dbReference type="Proteomes" id="UP000031246"/>
    </source>
</evidence>
<sequence length="132" mass="14586">MSNNILTTITKLLVGVMYFSESESPFKVADWGKIPPAALQQEIASRYQSALSDLKQVDHTAFFNHITSKVDAADTPMVENARKITELHNFIRQNLSNIQVTRVEGSSKVPIIITGYLPDGSCLAIETFAVET</sequence>
<dbReference type="EMBL" id="JSYN01000002">
    <property type="protein sequence ID" value="KIA96634.1"/>
    <property type="molecule type" value="Genomic_DNA"/>
</dbReference>
<accession>A0A0C1G952</accession>
<keyword evidence="2" id="KW-1185">Reference proteome</keyword>
<protein>
    <recommendedName>
        <fullName evidence="3">Nuclease A inhibitor-like protein</fullName>
    </recommendedName>
</protein>
<comment type="caution">
    <text evidence="1">The sequence shown here is derived from an EMBL/GenBank/DDBJ whole genome shotgun (WGS) entry which is preliminary data.</text>
</comment>